<reference evidence="2" key="2">
    <citation type="submission" date="2015-01" db="EMBL/GenBank/DDBJ databases">
        <title>Evolutionary Origins and Diversification of the Mycorrhizal Mutualists.</title>
        <authorList>
            <consortium name="DOE Joint Genome Institute"/>
            <consortium name="Mycorrhizal Genomics Consortium"/>
            <person name="Kohler A."/>
            <person name="Kuo A."/>
            <person name="Nagy L.G."/>
            <person name="Floudas D."/>
            <person name="Copeland A."/>
            <person name="Barry K.W."/>
            <person name="Cichocki N."/>
            <person name="Veneault-Fourrey C."/>
            <person name="LaButti K."/>
            <person name="Lindquist E.A."/>
            <person name="Lipzen A."/>
            <person name="Lundell T."/>
            <person name="Morin E."/>
            <person name="Murat C."/>
            <person name="Riley R."/>
            <person name="Ohm R."/>
            <person name="Sun H."/>
            <person name="Tunlid A."/>
            <person name="Henrissat B."/>
            <person name="Grigoriev I.V."/>
            <person name="Hibbett D.S."/>
            <person name="Martin F."/>
        </authorList>
    </citation>
    <scope>NUCLEOTIDE SEQUENCE [LARGE SCALE GENOMIC DNA]</scope>
    <source>
        <strain evidence="2">441</strain>
    </source>
</reference>
<keyword evidence="2" id="KW-1185">Reference proteome</keyword>
<dbReference type="Proteomes" id="UP000054018">
    <property type="component" value="Unassembled WGS sequence"/>
</dbReference>
<reference evidence="1 2" key="1">
    <citation type="submission" date="2014-04" db="EMBL/GenBank/DDBJ databases">
        <authorList>
            <consortium name="DOE Joint Genome Institute"/>
            <person name="Kuo A."/>
            <person name="Kohler A."/>
            <person name="Costa M.D."/>
            <person name="Nagy L.G."/>
            <person name="Floudas D."/>
            <person name="Copeland A."/>
            <person name="Barry K.W."/>
            <person name="Cichocki N."/>
            <person name="Veneault-Fourrey C."/>
            <person name="LaButti K."/>
            <person name="Lindquist E.A."/>
            <person name="Lipzen A."/>
            <person name="Lundell T."/>
            <person name="Morin E."/>
            <person name="Murat C."/>
            <person name="Sun H."/>
            <person name="Tunlid A."/>
            <person name="Henrissat B."/>
            <person name="Grigoriev I.V."/>
            <person name="Hibbett D.S."/>
            <person name="Martin F."/>
            <person name="Nordberg H.P."/>
            <person name="Cantor M.N."/>
            <person name="Hua S.X."/>
        </authorList>
    </citation>
    <scope>NUCLEOTIDE SEQUENCE [LARGE SCALE GENOMIC DNA]</scope>
    <source>
        <strain evidence="1 2">441</strain>
    </source>
</reference>
<proteinExistence type="predicted"/>
<dbReference type="AlphaFoldDB" id="A0A0C9ZBU7"/>
<evidence type="ECO:0000313" key="2">
    <source>
        <dbReference type="Proteomes" id="UP000054018"/>
    </source>
</evidence>
<evidence type="ECO:0000313" key="1">
    <source>
        <dbReference type="EMBL" id="KIK26761.1"/>
    </source>
</evidence>
<dbReference type="EMBL" id="KN833700">
    <property type="protein sequence ID" value="KIK26761.1"/>
    <property type="molecule type" value="Genomic_DNA"/>
</dbReference>
<name>A0A0C9ZBU7_9AGAM</name>
<dbReference type="HOGENOM" id="CLU_2655417_0_0_1"/>
<accession>A0A0C9ZBU7</accession>
<organism evidence="1 2">
    <name type="scientific">Pisolithus microcarpus 441</name>
    <dbReference type="NCBI Taxonomy" id="765257"/>
    <lineage>
        <taxon>Eukaryota</taxon>
        <taxon>Fungi</taxon>
        <taxon>Dikarya</taxon>
        <taxon>Basidiomycota</taxon>
        <taxon>Agaricomycotina</taxon>
        <taxon>Agaricomycetes</taxon>
        <taxon>Agaricomycetidae</taxon>
        <taxon>Boletales</taxon>
        <taxon>Sclerodermatineae</taxon>
        <taxon>Pisolithaceae</taxon>
        <taxon>Pisolithus</taxon>
    </lineage>
</organism>
<protein>
    <submittedName>
        <fullName evidence="1">Uncharacterized protein</fullName>
    </submittedName>
</protein>
<gene>
    <name evidence="1" type="ORF">PISMIDRAFT_675704</name>
</gene>
<sequence length="76" mass="8727">MVDDTTTGIYPVVREAETACPALDGLRELDEGLYASETTTEYEFHQLATRHLPRFPLPGWEARREPVKHLVNDLRM</sequence>